<dbReference type="RefSeq" id="WP_078806163.1">
    <property type="nucleotide sequence ID" value="NZ_FUXI01000002.1"/>
</dbReference>
<proteinExistence type="predicted"/>
<evidence type="ECO:0000313" key="3">
    <source>
        <dbReference type="EMBL" id="SJZ40009.1"/>
    </source>
</evidence>
<reference evidence="4" key="1">
    <citation type="submission" date="2017-02" db="EMBL/GenBank/DDBJ databases">
        <authorList>
            <person name="Varghese N."/>
            <person name="Submissions S."/>
        </authorList>
    </citation>
    <scope>NUCLEOTIDE SEQUENCE [LARGE SCALE GENOMIC DNA]</scope>
    <source>
        <strain evidence="4">ATCC BAA-1030</strain>
    </source>
</reference>
<dbReference type="EMBL" id="FUXI01000002">
    <property type="protein sequence ID" value="SJZ40009.1"/>
    <property type="molecule type" value="Genomic_DNA"/>
</dbReference>
<dbReference type="OrthoDB" id="2356942at2"/>
<dbReference type="InterPro" id="IPR027994">
    <property type="entry name" value="WxL_dom"/>
</dbReference>
<evidence type="ECO:0000259" key="2">
    <source>
        <dbReference type="Pfam" id="PF13731"/>
    </source>
</evidence>
<keyword evidence="4" id="KW-1185">Reference proteome</keyword>
<dbReference type="STRING" id="263852.SAMN02745116_00185"/>
<feature type="domain" description="WxL" evidence="2">
    <location>
        <begin position="35"/>
        <end position="250"/>
    </location>
</feature>
<protein>
    <submittedName>
        <fullName evidence="3">WxL domain surface cell wall-binding</fullName>
    </submittedName>
</protein>
<keyword evidence="1" id="KW-0732">Signal</keyword>
<evidence type="ECO:0000313" key="4">
    <source>
        <dbReference type="Proteomes" id="UP000190328"/>
    </source>
</evidence>
<organism evidence="3 4">
    <name type="scientific">Pilibacter termitis</name>
    <dbReference type="NCBI Taxonomy" id="263852"/>
    <lineage>
        <taxon>Bacteria</taxon>
        <taxon>Bacillati</taxon>
        <taxon>Bacillota</taxon>
        <taxon>Bacilli</taxon>
        <taxon>Lactobacillales</taxon>
        <taxon>Enterococcaceae</taxon>
        <taxon>Pilibacter</taxon>
    </lineage>
</organism>
<accession>A0A1T4KC61</accession>
<evidence type="ECO:0000256" key="1">
    <source>
        <dbReference type="SAM" id="SignalP"/>
    </source>
</evidence>
<dbReference type="Proteomes" id="UP000190328">
    <property type="component" value="Unassembled WGS sequence"/>
</dbReference>
<sequence length="252" mass="26096">MKNTKLFSTVALAAFAVGVTSTVSAGPITAGNTSTTEVTPGVAEFIQDTSIITPPVDEPDEGTGPYTAGDLAIAGVPKEFNFGRTAISNADTLLATKEIVQKDYYSTENTKDDSSKTKYPAGNTQGVTIYDGRVLNDSWAVAVSSTQFVNTADSTKKLVGATIVIDPTATRSIDGPAGQQDIVGPTGNKFTIVADGATSTANILKAGTTKAKGHSRLEWNVGDVKLAVPGDQLSLGEYKATVTWTLTGTPDA</sequence>
<name>A0A1T4KC61_9ENTE</name>
<dbReference type="Pfam" id="PF13731">
    <property type="entry name" value="WxL"/>
    <property type="match status" value="1"/>
</dbReference>
<dbReference type="AlphaFoldDB" id="A0A1T4KC61"/>
<gene>
    <name evidence="3" type="ORF">SAMN02745116_00185</name>
</gene>
<feature type="signal peptide" evidence="1">
    <location>
        <begin position="1"/>
        <end position="25"/>
    </location>
</feature>
<feature type="chain" id="PRO_5012323467" evidence="1">
    <location>
        <begin position="26"/>
        <end position="252"/>
    </location>
</feature>